<dbReference type="SUPFAM" id="SSF57783">
    <property type="entry name" value="Zinc beta-ribbon"/>
    <property type="match status" value="1"/>
</dbReference>
<keyword evidence="2" id="KW-0863">Zinc-finger</keyword>
<evidence type="ECO:0000256" key="2">
    <source>
        <dbReference type="ARBA" id="ARBA00022771"/>
    </source>
</evidence>
<keyword evidence="1" id="KW-0479">Metal-binding</keyword>
<dbReference type="Pfam" id="PF01096">
    <property type="entry name" value="Zn_ribbon_TFIIS"/>
    <property type="match status" value="1"/>
</dbReference>
<dbReference type="Gene3D" id="2.20.25.10">
    <property type="match status" value="1"/>
</dbReference>
<evidence type="ECO:0000313" key="5">
    <source>
        <dbReference type="EMBL" id="KKN43017.1"/>
    </source>
</evidence>
<comment type="caution">
    <text evidence="5">The sequence shown here is derived from an EMBL/GenBank/DDBJ whole genome shotgun (WGS) entry which is preliminary data.</text>
</comment>
<dbReference type="PANTHER" id="PTHR11239">
    <property type="entry name" value="DNA-DIRECTED RNA POLYMERASE"/>
    <property type="match status" value="1"/>
</dbReference>
<protein>
    <recommendedName>
        <fullName evidence="4">TFIIS-type domain-containing protein</fullName>
    </recommendedName>
</protein>
<dbReference type="GO" id="GO:0003899">
    <property type="term" value="F:DNA-directed RNA polymerase activity"/>
    <property type="evidence" value="ECO:0007669"/>
    <property type="project" value="InterPro"/>
</dbReference>
<name>A0A0F9R1G3_9ZZZZ</name>
<dbReference type="AlphaFoldDB" id="A0A0F9R1G3"/>
<dbReference type="CDD" id="cd00656">
    <property type="entry name" value="Zn-ribbon"/>
    <property type="match status" value="1"/>
</dbReference>
<dbReference type="PANTHER" id="PTHR11239:SF12">
    <property type="entry name" value="DNA-DIRECTED RNA POLYMERASE III SUBUNIT RPC10"/>
    <property type="match status" value="1"/>
</dbReference>
<dbReference type="PROSITE" id="PS51133">
    <property type="entry name" value="ZF_TFIIS_2"/>
    <property type="match status" value="1"/>
</dbReference>
<evidence type="ECO:0000256" key="3">
    <source>
        <dbReference type="ARBA" id="ARBA00022833"/>
    </source>
</evidence>
<dbReference type="InterPro" id="IPR001222">
    <property type="entry name" value="Znf_TFIIS"/>
</dbReference>
<proteinExistence type="predicted"/>
<dbReference type="PIRSF" id="PIRSF005586">
    <property type="entry name" value="RNApol_RpoM"/>
    <property type="match status" value="1"/>
</dbReference>
<dbReference type="GO" id="GO:0006351">
    <property type="term" value="P:DNA-templated transcription"/>
    <property type="evidence" value="ECO:0007669"/>
    <property type="project" value="InterPro"/>
</dbReference>
<dbReference type="GO" id="GO:0008270">
    <property type="term" value="F:zinc ion binding"/>
    <property type="evidence" value="ECO:0007669"/>
    <property type="project" value="UniProtKB-KW"/>
</dbReference>
<keyword evidence="3" id="KW-0862">Zinc</keyword>
<accession>A0A0F9R1G3</accession>
<organism evidence="5">
    <name type="scientific">marine sediment metagenome</name>
    <dbReference type="NCBI Taxonomy" id="412755"/>
    <lineage>
        <taxon>unclassified sequences</taxon>
        <taxon>metagenomes</taxon>
        <taxon>ecological metagenomes</taxon>
    </lineage>
</organism>
<reference evidence="5" key="1">
    <citation type="journal article" date="2015" name="Nature">
        <title>Complex archaea that bridge the gap between prokaryotes and eukaryotes.</title>
        <authorList>
            <person name="Spang A."/>
            <person name="Saw J.H."/>
            <person name="Jorgensen S.L."/>
            <person name="Zaremba-Niedzwiedzka K."/>
            <person name="Martijn J."/>
            <person name="Lind A.E."/>
            <person name="van Eijk R."/>
            <person name="Schleper C."/>
            <person name="Guy L."/>
            <person name="Ettema T.J."/>
        </authorList>
    </citation>
    <scope>NUCLEOTIDE SEQUENCE</scope>
</reference>
<evidence type="ECO:0000259" key="4">
    <source>
        <dbReference type="PROSITE" id="PS51133"/>
    </source>
</evidence>
<evidence type="ECO:0000256" key="1">
    <source>
        <dbReference type="ARBA" id="ARBA00022723"/>
    </source>
</evidence>
<gene>
    <name evidence="5" type="ORF">LCGC14_0707430</name>
</gene>
<dbReference type="GO" id="GO:0003676">
    <property type="term" value="F:nucleic acid binding"/>
    <property type="evidence" value="ECO:0007669"/>
    <property type="project" value="InterPro"/>
</dbReference>
<sequence>MVYFCHDCSNLLRNKMKDSRHYLTCKCGYERRLDNRTETEISKIIQKKSEALKNNLIIVSNKEKILIHPETSKICSRCGHKRAVYWQEQLFSADEPMVSFFRCLNCSIVWREY</sequence>
<dbReference type="InterPro" id="IPR012164">
    <property type="entry name" value="Rpa12/Rpb9/Rpc10/TFS"/>
</dbReference>
<feature type="domain" description="TFIIS-type" evidence="4">
    <location>
        <begin position="71"/>
        <end position="111"/>
    </location>
</feature>
<dbReference type="EMBL" id="LAZR01001541">
    <property type="protein sequence ID" value="KKN43017.1"/>
    <property type="molecule type" value="Genomic_DNA"/>
</dbReference>
<dbReference type="SMART" id="SM00440">
    <property type="entry name" value="ZnF_C2C2"/>
    <property type="match status" value="1"/>
</dbReference>